<feature type="domain" description="Nudix hydrolase" evidence="11">
    <location>
        <begin position="172"/>
        <end position="303"/>
    </location>
</feature>
<dbReference type="InterPro" id="IPR000086">
    <property type="entry name" value="NUDIX_hydrolase_dom"/>
</dbReference>
<dbReference type="InterPro" id="IPR050241">
    <property type="entry name" value="NAD-cap_RNA_hydrolase_NudC"/>
</dbReference>
<organism evidence="12 13">
    <name type="scientific">Stagnihabitans tardus</name>
    <dbReference type="NCBI Taxonomy" id="2699202"/>
    <lineage>
        <taxon>Bacteria</taxon>
        <taxon>Pseudomonadati</taxon>
        <taxon>Pseudomonadota</taxon>
        <taxon>Alphaproteobacteria</taxon>
        <taxon>Rhodobacterales</taxon>
        <taxon>Paracoccaceae</taxon>
        <taxon>Stagnihabitans</taxon>
    </lineage>
</organism>
<evidence type="ECO:0000256" key="4">
    <source>
        <dbReference type="ARBA" id="ARBA00012381"/>
    </source>
</evidence>
<keyword evidence="6 10" id="KW-0378">Hydrolase</keyword>
<name>A0AAE5BRL3_9RHOB</name>
<dbReference type="Pfam" id="PF09296">
    <property type="entry name" value="NUDIX-like"/>
    <property type="match status" value="1"/>
</dbReference>
<dbReference type="Gene3D" id="3.90.79.20">
    <property type="match status" value="1"/>
</dbReference>
<dbReference type="PROSITE" id="PS00893">
    <property type="entry name" value="NUDIX_BOX"/>
    <property type="match status" value="1"/>
</dbReference>
<evidence type="ECO:0000259" key="11">
    <source>
        <dbReference type="PROSITE" id="PS51462"/>
    </source>
</evidence>
<comment type="caution">
    <text evidence="12">The sequence shown here is derived from an EMBL/GenBank/DDBJ whole genome shotgun (WGS) entry which is preliminary data.</text>
</comment>
<dbReference type="CDD" id="cd03429">
    <property type="entry name" value="NUDIX_NADH_pyrophosphatase_Nudt13"/>
    <property type="match status" value="1"/>
</dbReference>
<keyword evidence="8" id="KW-0520">NAD</keyword>
<evidence type="ECO:0000256" key="10">
    <source>
        <dbReference type="RuleBase" id="RU003476"/>
    </source>
</evidence>
<evidence type="ECO:0000256" key="2">
    <source>
        <dbReference type="ARBA" id="ARBA00001947"/>
    </source>
</evidence>
<dbReference type="PANTHER" id="PTHR42904">
    <property type="entry name" value="NUDIX HYDROLASE, NUDC SUBFAMILY"/>
    <property type="match status" value="1"/>
</dbReference>
<keyword evidence="7" id="KW-0460">Magnesium</keyword>
<comment type="cofactor">
    <cofactor evidence="2">
        <name>Zn(2+)</name>
        <dbReference type="ChEBI" id="CHEBI:29105"/>
    </cofactor>
</comment>
<comment type="catalytic activity">
    <reaction evidence="9">
        <text>a 5'-end NAD(+)-phospho-ribonucleoside in mRNA + H2O = a 5'-end phospho-adenosine-phospho-ribonucleoside in mRNA + beta-nicotinamide D-ribonucleotide + 2 H(+)</text>
        <dbReference type="Rhea" id="RHEA:60876"/>
        <dbReference type="Rhea" id="RHEA-COMP:15698"/>
        <dbReference type="Rhea" id="RHEA-COMP:15719"/>
        <dbReference type="ChEBI" id="CHEBI:14649"/>
        <dbReference type="ChEBI" id="CHEBI:15377"/>
        <dbReference type="ChEBI" id="CHEBI:15378"/>
        <dbReference type="ChEBI" id="CHEBI:144029"/>
        <dbReference type="ChEBI" id="CHEBI:144051"/>
    </reaction>
    <physiologicalReaction direction="left-to-right" evidence="9">
        <dbReference type="Rhea" id="RHEA:60877"/>
    </physiologicalReaction>
</comment>
<evidence type="ECO:0000256" key="1">
    <source>
        <dbReference type="ARBA" id="ARBA00001946"/>
    </source>
</evidence>
<dbReference type="Gene3D" id="3.90.79.10">
    <property type="entry name" value="Nucleoside Triphosphate Pyrophosphohydrolase"/>
    <property type="match status" value="1"/>
</dbReference>
<dbReference type="PROSITE" id="PS51462">
    <property type="entry name" value="NUDIX"/>
    <property type="match status" value="1"/>
</dbReference>
<dbReference type="InterPro" id="IPR049734">
    <property type="entry name" value="NudC-like_C"/>
</dbReference>
<dbReference type="InterPro" id="IPR015797">
    <property type="entry name" value="NUDIX_hydrolase-like_dom_sf"/>
</dbReference>
<accession>A0AAE5BRL3</accession>
<dbReference type="NCBIfam" id="NF001299">
    <property type="entry name" value="PRK00241.1"/>
    <property type="match status" value="1"/>
</dbReference>
<keyword evidence="5" id="KW-0479">Metal-binding</keyword>
<evidence type="ECO:0000256" key="3">
    <source>
        <dbReference type="ARBA" id="ARBA00009595"/>
    </source>
</evidence>
<evidence type="ECO:0000256" key="9">
    <source>
        <dbReference type="ARBA" id="ARBA00023679"/>
    </source>
</evidence>
<evidence type="ECO:0000256" key="6">
    <source>
        <dbReference type="ARBA" id="ARBA00022801"/>
    </source>
</evidence>
<comment type="similarity">
    <text evidence="3">Belongs to the Nudix hydrolase family. NudC subfamily.</text>
</comment>
<protein>
    <recommendedName>
        <fullName evidence="4">NAD(+) diphosphatase</fullName>
        <ecNumber evidence="4">3.6.1.22</ecNumber>
    </recommendedName>
</protein>
<dbReference type="EMBL" id="JAABNR010000003">
    <property type="protein sequence ID" value="NBZ86705.1"/>
    <property type="molecule type" value="Genomic_DNA"/>
</dbReference>
<evidence type="ECO:0000256" key="7">
    <source>
        <dbReference type="ARBA" id="ARBA00022842"/>
    </source>
</evidence>
<dbReference type="AlphaFoldDB" id="A0AAE5BRL3"/>
<dbReference type="Proteomes" id="UP001193501">
    <property type="component" value="Unassembled WGS sequence"/>
</dbReference>
<dbReference type="PRINTS" id="PR00502">
    <property type="entry name" value="NUDIXFAMILY"/>
</dbReference>
<evidence type="ECO:0000256" key="8">
    <source>
        <dbReference type="ARBA" id="ARBA00023027"/>
    </source>
</evidence>
<dbReference type="InterPro" id="IPR020476">
    <property type="entry name" value="Nudix_hydrolase"/>
</dbReference>
<dbReference type="InterPro" id="IPR020084">
    <property type="entry name" value="NUDIX_hydrolase_CS"/>
</dbReference>
<keyword evidence="13" id="KW-1185">Reference proteome</keyword>
<dbReference type="SUPFAM" id="SSF55811">
    <property type="entry name" value="Nudix"/>
    <property type="match status" value="1"/>
</dbReference>
<reference evidence="12" key="1">
    <citation type="submission" date="2020-01" db="EMBL/GenBank/DDBJ databases">
        <authorList>
            <person name="Chen W.-M."/>
        </authorList>
    </citation>
    <scope>NUCLEOTIDE SEQUENCE</scope>
    <source>
        <strain evidence="12">CYK-10</strain>
    </source>
</reference>
<proteinExistence type="inferred from homology"/>
<dbReference type="RefSeq" id="WP_168773522.1">
    <property type="nucleotide sequence ID" value="NZ_JAABNR010000003.1"/>
</dbReference>
<comment type="cofactor">
    <cofactor evidence="1">
        <name>Mg(2+)</name>
        <dbReference type="ChEBI" id="CHEBI:18420"/>
    </cofactor>
</comment>
<dbReference type="GO" id="GO:0019677">
    <property type="term" value="P:NAD+ catabolic process"/>
    <property type="evidence" value="ECO:0007669"/>
    <property type="project" value="TreeGrafter"/>
</dbReference>
<dbReference type="InterPro" id="IPR015376">
    <property type="entry name" value="Znr_NADH_PPase"/>
</dbReference>
<evidence type="ECO:0000256" key="5">
    <source>
        <dbReference type="ARBA" id="ARBA00022723"/>
    </source>
</evidence>
<dbReference type="GO" id="GO:0035529">
    <property type="term" value="F:NADH pyrophosphatase activity"/>
    <property type="evidence" value="ECO:0007669"/>
    <property type="project" value="TreeGrafter"/>
</dbReference>
<dbReference type="Pfam" id="PF09297">
    <property type="entry name" value="Zn_ribbon_NUD"/>
    <property type="match status" value="1"/>
</dbReference>
<evidence type="ECO:0000313" key="13">
    <source>
        <dbReference type="Proteomes" id="UP001193501"/>
    </source>
</evidence>
<gene>
    <name evidence="12" type="primary">nudC</name>
    <name evidence="12" type="ORF">GV832_03860</name>
</gene>
<sequence>MRLGETVTFGGSGLDRAANLRETAAALWPGAWVILLWKGRILLDGAGRLARLASDHPLAGAAGSAIFLGEPETPVFAQDISAWTPEAEITPTGFTDTQVQRHPDLPADWGFHELRAVMAALTPREAELSATARALIEWHRTHGHCASCGAKSVQILAGWQRSCPDCGAQHFPRTDPVVIMLITRDNRLLLGRNENWPEGMYSLLAGFIEPGETVEAAVRREVHEESGIRVGEVRYLTSQPWPFPASLMLGCRGEALSDEITIDPAELQEAIWVTREELLSAFAGTHPKIKPSRKGAIAQFIMQHWLSDTLD</sequence>
<dbReference type="GO" id="GO:0006742">
    <property type="term" value="P:NADP+ catabolic process"/>
    <property type="evidence" value="ECO:0007669"/>
    <property type="project" value="TreeGrafter"/>
</dbReference>
<dbReference type="GO" id="GO:0005829">
    <property type="term" value="C:cytosol"/>
    <property type="evidence" value="ECO:0007669"/>
    <property type="project" value="TreeGrafter"/>
</dbReference>
<dbReference type="GO" id="GO:0046872">
    <property type="term" value="F:metal ion binding"/>
    <property type="evidence" value="ECO:0007669"/>
    <property type="project" value="UniProtKB-KW"/>
</dbReference>
<evidence type="ECO:0000313" key="12">
    <source>
        <dbReference type="EMBL" id="NBZ86705.1"/>
    </source>
</evidence>
<dbReference type="Pfam" id="PF00293">
    <property type="entry name" value="NUDIX"/>
    <property type="match status" value="1"/>
</dbReference>
<dbReference type="PANTHER" id="PTHR42904:SF6">
    <property type="entry name" value="NAD-CAPPED RNA HYDROLASE NUDT12"/>
    <property type="match status" value="1"/>
</dbReference>
<dbReference type="EC" id="3.6.1.22" evidence="4"/>
<dbReference type="InterPro" id="IPR015375">
    <property type="entry name" value="NADH_PPase-like_N"/>
</dbReference>